<protein>
    <submittedName>
        <fullName evidence="1">Uncharacterized protein</fullName>
    </submittedName>
</protein>
<dbReference type="Proteomes" id="UP000823674">
    <property type="component" value="Chromosome A04"/>
</dbReference>
<gene>
    <name evidence="1" type="primary">A04p010070.1_BraROA</name>
    <name evidence="1" type="ORF">IGI04_015086</name>
</gene>
<accession>A0ABQ7MP16</accession>
<organism evidence="1 2">
    <name type="scientific">Brassica rapa subsp. trilocularis</name>
    <dbReference type="NCBI Taxonomy" id="1813537"/>
    <lineage>
        <taxon>Eukaryota</taxon>
        <taxon>Viridiplantae</taxon>
        <taxon>Streptophyta</taxon>
        <taxon>Embryophyta</taxon>
        <taxon>Tracheophyta</taxon>
        <taxon>Spermatophyta</taxon>
        <taxon>Magnoliopsida</taxon>
        <taxon>eudicotyledons</taxon>
        <taxon>Gunneridae</taxon>
        <taxon>Pentapetalae</taxon>
        <taxon>rosids</taxon>
        <taxon>malvids</taxon>
        <taxon>Brassicales</taxon>
        <taxon>Brassicaceae</taxon>
        <taxon>Brassiceae</taxon>
        <taxon>Brassica</taxon>
    </lineage>
</organism>
<proteinExistence type="predicted"/>
<name>A0ABQ7MP16_BRACM</name>
<sequence>MKDDRNKPTNPNVAYSTAWTIRRSMNILRIFGLGHSKFLPHEDDDGDVEIEIDEAAVDRLCAQVDLESSPASKRINHDNGDRDQHDSRSEQDTLAYIGSRLEFAAYFSKGCYLLFTEKDRRCVIIPDLVLEEFASAKIADGLDPLGFTTPTLVFLNVKFCSSLCNVSLPLTLHALYPSISTIQVS</sequence>
<reference evidence="1 2" key="1">
    <citation type="submission" date="2021-03" db="EMBL/GenBank/DDBJ databases">
        <authorList>
            <person name="King G.J."/>
            <person name="Bancroft I."/>
            <person name="Baten A."/>
            <person name="Bloomfield J."/>
            <person name="Borpatragohain P."/>
            <person name="He Z."/>
            <person name="Irish N."/>
            <person name="Irwin J."/>
            <person name="Liu K."/>
            <person name="Mauleon R.P."/>
            <person name="Moore J."/>
            <person name="Morris R."/>
            <person name="Ostergaard L."/>
            <person name="Wang B."/>
            <person name="Wells R."/>
        </authorList>
    </citation>
    <scope>NUCLEOTIDE SEQUENCE [LARGE SCALE GENOMIC DNA]</scope>
    <source>
        <strain evidence="1">R-o-18</strain>
        <tissue evidence="1">Leaf</tissue>
    </source>
</reference>
<evidence type="ECO:0000313" key="2">
    <source>
        <dbReference type="Proteomes" id="UP000823674"/>
    </source>
</evidence>
<comment type="caution">
    <text evidence="1">The sequence shown here is derived from an EMBL/GenBank/DDBJ whole genome shotgun (WGS) entry which is preliminary data.</text>
</comment>
<evidence type="ECO:0000313" key="1">
    <source>
        <dbReference type="EMBL" id="KAG5400479.1"/>
    </source>
</evidence>
<dbReference type="EMBL" id="JADBGQ010000004">
    <property type="protein sequence ID" value="KAG5400479.1"/>
    <property type="molecule type" value="Genomic_DNA"/>
</dbReference>
<keyword evidence="2" id="KW-1185">Reference proteome</keyword>